<evidence type="ECO:0000313" key="2">
    <source>
        <dbReference type="EMBL" id="GFS17139.1"/>
    </source>
</evidence>
<dbReference type="EMBL" id="BMAT01009969">
    <property type="protein sequence ID" value="GFS17139.1"/>
    <property type="molecule type" value="Genomic_DNA"/>
</dbReference>
<evidence type="ECO:0000313" key="3">
    <source>
        <dbReference type="Proteomes" id="UP000762676"/>
    </source>
</evidence>
<dbReference type="Proteomes" id="UP000762676">
    <property type="component" value="Unassembled WGS sequence"/>
</dbReference>
<protein>
    <submittedName>
        <fullName evidence="2">Uncharacterized protein</fullName>
    </submittedName>
</protein>
<accession>A0AAV4J592</accession>
<evidence type="ECO:0000256" key="1">
    <source>
        <dbReference type="SAM" id="MobiDB-lite"/>
    </source>
</evidence>
<feature type="compositionally biased region" description="Acidic residues" evidence="1">
    <location>
        <begin position="68"/>
        <end position="88"/>
    </location>
</feature>
<feature type="region of interest" description="Disordered" evidence="1">
    <location>
        <begin position="30"/>
        <end position="98"/>
    </location>
</feature>
<reference evidence="2 3" key="1">
    <citation type="journal article" date="2021" name="Elife">
        <title>Chloroplast acquisition without the gene transfer in kleptoplastic sea slugs, Plakobranchus ocellatus.</title>
        <authorList>
            <person name="Maeda T."/>
            <person name="Takahashi S."/>
            <person name="Yoshida T."/>
            <person name="Shimamura S."/>
            <person name="Takaki Y."/>
            <person name="Nagai Y."/>
            <person name="Toyoda A."/>
            <person name="Suzuki Y."/>
            <person name="Arimoto A."/>
            <person name="Ishii H."/>
            <person name="Satoh N."/>
            <person name="Nishiyama T."/>
            <person name="Hasebe M."/>
            <person name="Maruyama T."/>
            <person name="Minagawa J."/>
            <person name="Obokata J."/>
            <person name="Shigenobu S."/>
        </authorList>
    </citation>
    <scope>NUCLEOTIDE SEQUENCE [LARGE SCALE GENOMIC DNA]</scope>
</reference>
<feature type="compositionally biased region" description="Basic and acidic residues" evidence="1">
    <location>
        <begin position="46"/>
        <end position="63"/>
    </location>
</feature>
<gene>
    <name evidence="2" type="ORF">ElyMa_004973700</name>
</gene>
<sequence length="98" mass="10811">MCIVAGAYSARELGGAGALVPSIRYHLHPQCDSTRPDFTFDTEDNNDYRKAKDGNDGYDDKDTAANNDDGDDDDDDDDDDEDDGVDDKDETKAMTIWP</sequence>
<dbReference type="AlphaFoldDB" id="A0AAV4J592"/>
<proteinExistence type="predicted"/>
<organism evidence="2 3">
    <name type="scientific">Elysia marginata</name>
    <dbReference type="NCBI Taxonomy" id="1093978"/>
    <lineage>
        <taxon>Eukaryota</taxon>
        <taxon>Metazoa</taxon>
        <taxon>Spiralia</taxon>
        <taxon>Lophotrochozoa</taxon>
        <taxon>Mollusca</taxon>
        <taxon>Gastropoda</taxon>
        <taxon>Heterobranchia</taxon>
        <taxon>Euthyneura</taxon>
        <taxon>Panpulmonata</taxon>
        <taxon>Sacoglossa</taxon>
        <taxon>Placobranchoidea</taxon>
        <taxon>Plakobranchidae</taxon>
        <taxon>Elysia</taxon>
    </lineage>
</organism>
<keyword evidence="3" id="KW-1185">Reference proteome</keyword>
<name>A0AAV4J592_9GAST</name>
<comment type="caution">
    <text evidence="2">The sequence shown here is derived from an EMBL/GenBank/DDBJ whole genome shotgun (WGS) entry which is preliminary data.</text>
</comment>